<gene>
    <name evidence="15" type="primary">STK4</name>
</gene>
<dbReference type="PROSITE" id="PS00107">
    <property type="entry name" value="PROTEIN_KINASE_ATP"/>
    <property type="match status" value="1"/>
</dbReference>
<accession>A0A3B4CTQ5</accession>
<dbReference type="InterPro" id="IPR011524">
    <property type="entry name" value="SARAH_dom"/>
</dbReference>
<dbReference type="FunFam" id="1.10.287.4270:FF:000004">
    <property type="entry name" value="Serine/threonine-protein kinase 3/4"/>
    <property type="match status" value="1"/>
</dbReference>
<feature type="region of interest" description="Disordered" evidence="12">
    <location>
        <begin position="308"/>
        <end position="361"/>
    </location>
</feature>
<feature type="compositionally biased region" description="Acidic residues" evidence="12">
    <location>
        <begin position="317"/>
        <end position="330"/>
    </location>
</feature>
<dbReference type="SUPFAM" id="SSF56112">
    <property type="entry name" value="Protein kinase-like (PK-like)"/>
    <property type="match status" value="1"/>
</dbReference>
<keyword evidence="4" id="KW-0808">Transferase</keyword>
<dbReference type="GO" id="GO:0005737">
    <property type="term" value="C:cytoplasm"/>
    <property type="evidence" value="ECO:0007669"/>
    <property type="project" value="TreeGrafter"/>
</dbReference>
<dbReference type="Gene3D" id="1.10.510.10">
    <property type="entry name" value="Transferase(Phosphotransferase) domain 1"/>
    <property type="match status" value="1"/>
</dbReference>
<feature type="domain" description="Protein kinase" evidence="13">
    <location>
        <begin position="34"/>
        <end position="285"/>
    </location>
</feature>
<dbReference type="InterPro" id="IPR011009">
    <property type="entry name" value="Kinase-like_dom_sf"/>
</dbReference>
<evidence type="ECO:0000313" key="15">
    <source>
        <dbReference type="Ensembl" id="ENSPNAP00000014131.2"/>
    </source>
</evidence>
<keyword evidence="16" id="KW-1185">Reference proteome</keyword>
<feature type="binding site" evidence="11">
    <location>
        <position position="63"/>
    </location>
    <ligand>
        <name>ATP</name>
        <dbReference type="ChEBI" id="CHEBI:30616"/>
    </ligand>
</feature>
<dbReference type="Ensembl" id="ENSPNAT00000037226.2">
    <property type="protein sequence ID" value="ENSPNAP00000014131.2"/>
    <property type="gene ID" value="ENSPNAG00000003620.2"/>
</dbReference>
<comment type="catalytic activity">
    <reaction evidence="8">
        <text>L-threonyl-[protein] + ATP = O-phospho-L-threonyl-[protein] + ADP + H(+)</text>
        <dbReference type="Rhea" id="RHEA:46608"/>
        <dbReference type="Rhea" id="RHEA-COMP:11060"/>
        <dbReference type="Rhea" id="RHEA-COMP:11605"/>
        <dbReference type="ChEBI" id="CHEBI:15378"/>
        <dbReference type="ChEBI" id="CHEBI:30013"/>
        <dbReference type="ChEBI" id="CHEBI:30616"/>
        <dbReference type="ChEBI" id="CHEBI:61977"/>
        <dbReference type="ChEBI" id="CHEBI:456216"/>
        <dbReference type="EC" id="2.7.11.1"/>
    </reaction>
    <physiologicalReaction direction="left-to-right" evidence="8">
        <dbReference type="Rhea" id="RHEA:46609"/>
    </physiologicalReaction>
</comment>
<keyword evidence="6" id="KW-0418">Kinase</keyword>
<dbReference type="Pfam" id="PF11629">
    <property type="entry name" value="Mst1_SARAH"/>
    <property type="match status" value="1"/>
</dbReference>
<dbReference type="Pfam" id="PF00069">
    <property type="entry name" value="Pkinase"/>
    <property type="match status" value="1"/>
</dbReference>
<proteinExistence type="inferred from homology"/>
<dbReference type="EC" id="2.7.11.1" evidence="2"/>
<evidence type="ECO:0000256" key="3">
    <source>
        <dbReference type="ARBA" id="ARBA00022527"/>
    </source>
</evidence>
<keyword evidence="3" id="KW-0723">Serine/threonine-protein kinase</keyword>
<dbReference type="InterPro" id="IPR024205">
    <property type="entry name" value="Mst1_2_SARAH_domain"/>
</dbReference>
<evidence type="ECO:0000256" key="11">
    <source>
        <dbReference type="PROSITE-ProRule" id="PRU10141"/>
    </source>
</evidence>
<dbReference type="Gene3D" id="1.10.287.4270">
    <property type="match status" value="2"/>
</dbReference>
<evidence type="ECO:0000256" key="1">
    <source>
        <dbReference type="ARBA" id="ARBA00008874"/>
    </source>
</evidence>
<evidence type="ECO:0000259" key="14">
    <source>
        <dbReference type="PROSITE" id="PS50951"/>
    </source>
</evidence>
<evidence type="ECO:0000256" key="12">
    <source>
        <dbReference type="SAM" id="MobiDB-lite"/>
    </source>
</evidence>
<evidence type="ECO:0000256" key="8">
    <source>
        <dbReference type="ARBA" id="ARBA00048659"/>
    </source>
</evidence>
<feature type="domain" description="SARAH" evidence="14">
    <location>
        <begin position="428"/>
        <end position="475"/>
    </location>
</feature>
<sequence length="482" mass="54688">MMEKREQVQLRNNPRRQLKKLSEDSLTKQPEEVFDVLEKLGEGSYGSVFKAHHKETGEIVAIKQVPVESDLQEIIKEISIMQQCNSPHVVRYYGSYFKNSDLWIVMEYCGAGSVSDIIRQRNKTLGEDEIAAILQSTLKGLEYLHFMRKIHRDIKAGNILLNSEGQAKLADFGVAGQLTDTMAKRNTVIGTPFWMAPEVIQEIGYNCVADIWSLGITAIEMAEGKPPYADIHPMRAIFMIPTNPPPTFRNPEQWSEPFREFVSQCLVKSPESRATATQLLQHPFIKNSKSNSVLRALITEAMDLKLKKQEAQQREQDAEDEENSDDDEVDQGTMVRAGASDLGTVRAAGSLGSSSGTMIEHDGTMESQLGTMVINSDDEEEDAGTMKRSEETVQPAKPSFLEYFEQKEKEANKNSDNDNRKLPAEADMEVIRSWSVEELRRRLASLDPQMEQEIEEIRQRYQAKRQPILDAIEAKKRRQQNF</sequence>
<dbReference type="CDD" id="cd06612">
    <property type="entry name" value="STKc_MST1_2"/>
    <property type="match status" value="1"/>
</dbReference>
<evidence type="ECO:0000256" key="4">
    <source>
        <dbReference type="ARBA" id="ARBA00022679"/>
    </source>
</evidence>
<dbReference type="GO" id="GO:0004674">
    <property type="term" value="F:protein serine/threonine kinase activity"/>
    <property type="evidence" value="ECO:0007669"/>
    <property type="project" value="UniProtKB-KW"/>
</dbReference>
<dbReference type="InterPro" id="IPR050629">
    <property type="entry name" value="STE20/SPS1-PAK"/>
</dbReference>
<dbReference type="STRING" id="42514.ENSPNAP00000014131"/>
<dbReference type="FunFam" id="1.10.510.10:FF:000075">
    <property type="entry name" value="Serine/threonine-protein kinase 3"/>
    <property type="match status" value="1"/>
</dbReference>
<evidence type="ECO:0000256" key="5">
    <source>
        <dbReference type="ARBA" id="ARBA00022741"/>
    </source>
</evidence>
<evidence type="ECO:0000256" key="9">
    <source>
        <dbReference type="ARBA" id="ARBA00048977"/>
    </source>
</evidence>
<evidence type="ECO:0000259" key="13">
    <source>
        <dbReference type="PROSITE" id="PS50011"/>
    </source>
</evidence>
<reference evidence="15" key="2">
    <citation type="submission" date="2025-08" db="UniProtKB">
        <authorList>
            <consortium name="Ensembl"/>
        </authorList>
    </citation>
    <scope>IDENTIFICATION</scope>
</reference>
<dbReference type="GO" id="GO:0007165">
    <property type="term" value="P:signal transduction"/>
    <property type="evidence" value="ECO:0007669"/>
    <property type="project" value="InterPro"/>
</dbReference>
<dbReference type="AlphaFoldDB" id="A0A3B4CTQ5"/>
<dbReference type="PROSITE" id="PS50011">
    <property type="entry name" value="PROTEIN_KINASE_DOM"/>
    <property type="match status" value="1"/>
</dbReference>
<dbReference type="InterPro" id="IPR017441">
    <property type="entry name" value="Protein_kinase_ATP_BS"/>
</dbReference>
<dbReference type="OrthoDB" id="8693905at2759"/>
<evidence type="ECO:0000313" key="16">
    <source>
        <dbReference type="Proteomes" id="UP001501920"/>
    </source>
</evidence>
<keyword evidence="7 11" id="KW-0067">ATP-binding</keyword>
<dbReference type="SMART" id="SM00220">
    <property type="entry name" value="S_TKc"/>
    <property type="match status" value="1"/>
</dbReference>
<feature type="region of interest" description="Disordered" evidence="12">
    <location>
        <begin position="1"/>
        <end position="24"/>
    </location>
</feature>
<dbReference type="PANTHER" id="PTHR48012">
    <property type="entry name" value="STERILE20-LIKE KINASE, ISOFORM B-RELATED"/>
    <property type="match status" value="1"/>
</dbReference>
<dbReference type="PROSITE" id="PS50951">
    <property type="entry name" value="SARAH"/>
    <property type="match status" value="1"/>
</dbReference>
<dbReference type="GO" id="GO:1902531">
    <property type="term" value="P:regulation of intracellular signal transduction"/>
    <property type="evidence" value="ECO:0007669"/>
    <property type="project" value="UniProtKB-ARBA"/>
</dbReference>
<evidence type="ECO:0000256" key="2">
    <source>
        <dbReference type="ARBA" id="ARBA00012513"/>
    </source>
</evidence>
<name>A0A3B4CTQ5_PYGNA</name>
<reference evidence="15" key="3">
    <citation type="submission" date="2025-09" db="UniProtKB">
        <authorList>
            <consortium name="Ensembl"/>
        </authorList>
    </citation>
    <scope>IDENTIFICATION</scope>
</reference>
<dbReference type="FunFam" id="3.30.200.20:FF:000040">
    <property type="entry name" value="Dual specificity mitogen-activated protein kinase kinase"/>
    <property type="match status" value="1"/>
</dbReference>
<dbReference type="OMA" id="CDAMKIT"/>
<dbReference type="PANTHER" id="PTHR48012:SF2">
    <property type="entry name" value="STERILE20-LIKE KINASE, ISOFORM B"/>
    <property type="match status" value="1"/>
</dbReference>
<comment type="similarity">
    <text evidence="1">Belongs to the protein kinase superfamily. STE Ser/Thr protein kinase family. STE20 subfamily.</text>
</comment>
<dbReference type="CDD" id="cd21887">
    <property type="entry name" value="SARAH_MST1"/>
    <property type="match status" value="1"/>
</dbReference>
<dbReference type="GO" id="GO:0005524">
    <property type="term" value="F:ATP binding"/>
    <property type="evidence" value="ECO:0007669"/>
    <property type="project" value="UniProtKB-UniRule"/>
</dbReference>
<evidence type="ECO:0000256" key="10">
    <source>
        <dbReference type="ARBA" id="ARBA00059824"/>
    </source>
</evidence>
<comment type="catalytic activity">
    <reaction evidence="9">
        <text>L-seryl-[protein] + ATP = O-phospho-L-seryl-[protein] + ADP + H(+)</text>
        <dbReference type="Rhea" id="RHEA:17989"/>
        <dbReference type="Rhea" id="RHEA-COMP:9863"/>
        <dbReference type="Rhea" id="RHEA-COMP:11604"/>
        <dbReference type="ChEBI" id="CHEBI:15378"/>
        <dbReference type="ChEBI" id="CHEBI:29999"/>
        <dbReference type="ChEBI" id="CHEBI:30616"/>
        <dbReference type="ChEBI" id="CHEBI:83421"/>
        <dbReference type="ChEBI" id="CHEBI:456216"/>
        <dbReference type="EC" id="2.7.11.1"/>
    </reaction>
    <physiologicalReaction direction="left-to-right" evidence="9">
        <dbReference type="Rhea" id="RHEA:17990"/>
    </physiologicalReaction>
</comment>
<protein>
    <recommendedName>
        <fullName evidence="2">non-specific serine/threonine protein kinase</fullName>
        <ecNumber evidence="2">2.7.11.1</ecNumber>
    </recommendedName>
</protein>
<evidence type="ECO:0000256" key="6">
    <source>
        <dbReference type="ARBA" id="ARBA00022777"/>
    </source>
</evidence>
<evidence type="ECO:0000256" key="7">
    <source>
        <dbReference type="ARBA" id="ARBA00022840"/>
    </source>
</evidence>
<reference evidence="15 16" key="1">
    <citation type="submission" date="2020-10" db="EMBL/GenBank/DDBJ databases">
        <title>Pygocentrus nattereri (red-bellied piranha) genome, fPygNat1, primary haplotype.</title>
        <authorList>
            <person name="Myers G."/>
            <person name="Meyer A."/>
            <person name="Karagic N."/>
            <person name="Pippel M."/>
            <person name="Winkler S."/>
            <person name="Tracey A."/>
            <person name="Wood J."/>
            <person name="Formenti G."/>
            <person name="Howe K."/>
            <person name="Fedrigo O."/>
            <person name="Jarvis E.D."/>
        </authorList>
    </citation>
    <scope>NUCLEOTIDE SEQUENCE [LARGE SCALE GENOMIC DNA]</scope>
</reference>
<dbReference type="InterPro" id="IPR000719">
    <property type="entry name" value="Prot_kinase_dom"/>
</dbReference>
<comment type="function">
    <text evidence="10">Stress-activated, pro-apoptotic kinase which, following caspase-cleavage, enters the nucleus and induces chromatin condensation followed by internucleosomal DNA fragmentation. Key component of the Hippo signaling pathway which plays a pivotal role in organ size control and tumor suppression by restricting proliferation and promoting apoptosis. The core of this pathway is composed of a kinase cascade wherein stk3/mst2 and stk4/mst1, in complex with its regulatory protein sav1, phosphorylates and activates lats1/2 in complex with its regulatory protein mob1, which in turn phosphorylates and inactivates yap1 oncoprotein and wwtr1/taz. Phosphorylation of yap1 by lats2 inhibits its translocation into the nucleus to regulate cellular genes important for cell proliferation, cell death, and cell migration. Phosphorylates 'Ser-14' of histone H2B (H2BS14ph) during apoptosis.</text>
</comment>
<dbReference type="Proteomes" id="UP001501920">
    <property type="component" value="Chromosome 26"/>
</dbReference>
<dbReference type="GeneTree" id="ENSGT00940000154984"/>
<organism evidence="15 16">
    <name type="scientific">Pygocentrus nattereri</name>
    <name type="common">Red-bellied piranha</name>
    <dbReference type="NCBI Taxonomy" id="42514"/>
    <lineage>
        <taxon>Eukaryota</taxon>
        <taxon>Metazoa</taxon>
        <taxon>Chordata</taxon>
        <taxon>Craniata</taxon>
        <taxon>Vertebrata</taxon>
        <taxon>Euteleostomi</taxon>
        <taxon>Actinopterygii</taxon>
        <taxon>Neopterygii</taxon>
        <taxon>Teleostei</taxon>
        <taxon>Ostariophysi</taxon>
        <taxon>Characiformes</taxon>
        <taxon>Characoidei</taxon>
        <taxon>Pygocentrus</taxon>
    </lineage>
</organism>
<keyword evidence="5 11" id="KW-0547">Nucleotide-binding</keyword>